<feature type="compositionally biased region" description="Basic and acidic residues" evidence="1">
    <location>
        <begin position="36"/>
        <end position="48"/>
    </location>
</feature>
<organism evidence="2 3">
    <name type="scientific">Anabarilius grahami</name>
    <name type="common">Kanglang fish</name>
    <name type="synonym">Barilius grahami</name>
    <dbReference type="NCBI Taxonomy" id="495550"/>
    <lineage>
        <taxon>Eukaryota</taxon>
        <taxon>Metazoa</taxon>
        <taxon>Chordata</taxon>
        <taxon>Craniata</taxon>
        <taxon>Vertebrata</taxon>
        <taxon>Euteleostomi</taxon>
        <taxon>Actinopterygii</taxon>
        <taxon>Neopterygii</taxon>
        <taxon>Teleostei</taxon>
        <taxon>Ostariophysi</taxon>
        <taxon>Cypriniformes</taxon>
        <taxon>Xenocyprididae</taxon>
        <taxon>Xenocypridinae</taxon>
        <taxon>Xenocypridinae incertae sedis</taxon>
        <taxon>Anabarilius</taxon>
    </lineage>
</organism>
<keyword evidence="3" id="KW-1185">Reference proteome</keyword>
<dbReference type="AlphaFoldDB" id="A0A3N0XX04"/>
<reference evidence="2 3" key="1">
    <citation type="submission" date="2018-10" db="EMBL/GenBank/DDBJ databases">
        <title>Genome assembly for a Yunnan-Guizhou Plateau 3E fish, Anabarilius grahami (Regan), and its evolutionary and genetic applications.</title>
        <authorList>
            <person name="Jiang W."/>
        </authorList>
    </citation>
    <scope>NUCLEOTIDE SEQUENCE [LARGE SCALE GENOMIC DNA]</scope>
    <source>
        <strain evidence="2">AG-KIZ</strain>
        <tissue evidence="2">Muscle</tissue>
    </source>
</reference>
<evidence type="ECO:0000313" key="2">
    <source>
        <dbReference type="EMBL" id="ROK15775.1"/>
    </source>
</evidence>
<evidence type="ECO:0000256" key="1">
    <source>
        <dbReference type="SAM" id="MobiDB-lite"/>
    </source>
</evidence>
<gene>
    <name evidence="2" type="ORF">DPX16_10079</name>
</gene>
<feature type="region of interest" description="Disordered" evidence="1">
    <location>
        <begin position="14"/>
        <end position="58"/>
    </location>
</feature>
<name>A0A3N0XX04_ANAGA</name>
<protein>
    <submittedName>
        <fullName evidence="2">Uncharacterized protein</fullName>
    </submittedName>
</protein>
<proteinExistence type="predicted"/>
<sequence length="104" mass="11822">MNLSILMLMKKIPDSPMKPGLSIQEGRHGSSRRVSRLAESDMRDEGKRSQRPSELPLNHWNVKRSCRSIVGHGHVEGQPGMDRARRVTSFRSRMRQAACIMTLP</sequence>
<dbReference type="Proteomes" id="UP000281406">
    <property type="component" value="Unassembled WGS sequence"/>
</dbReference>
<accession>A0A3N0XX04</accession>
<dbReference type="EMBL" id="RJVU01057857">
    <property type="protein sequence ID" value="ROK15775.1"/>
    <property type="molecule type" value="Genomic_DNA"/>
</dbReference>
<evidence type="ECO:0000313" key="3">
    <source>
        <dbReference type="Proteomes" id="UP000281406"/>
    </source>
</evidence>
<comment type="caution">
    <text evidence="2">The sequence shown here is derived from an EMBL/GenBank/DDBJ whole genome shotgun (WGS) entry which is preliminary data.</text>
</comment>